<dbReference type="eggNOG" id="COG3950">
    <property type="taxonomic scope" value="Bacteria"/>
</dbReference>
<reference evidence="2 3" key="1">
    <citation type="journal article" date="2003" name="J. Bacteriol.">
        <title>Complete genome sequence of the oral pathogenic bacterium Porphyromonas gingivalis strain W83.</title>
        <authorList>
            <person name="Nelson K."/>
            <person name="Fleishmann R."/>
            <person name="DeBoy R."/>
            <person name="Paulsen I."/>
            <person name="Fouts D."/>
            <person name="Eisen J."/>
            <person name="Daugherty S."/>
            <person name="Dodson R."/>
            <person name="Durkin A."/>
            <person name="Gwinn M."/>
            <person name="Haft D."/>
            <person name="Kolonay J."/>
            <person name="Nelson W."/>
            <person name="White O."/>
            <person name="Mason T."/>
            <person name="Tallon L."/>
            <person name="Gray J."/>
            <person name="Granger D."/>
            <person name="Tettelin H."/>
            <person name="Dong H."/>
            <person name="Galvin J."/>
            <person name="Duncan M."/>
            <person name="Dewhirst F."/>
            <person name="Fraser C."/>
        </authorList>
    </citation>
    <scope>NUCLEOTIDE SEQUENCE [LARGE SCALE GENOMIC DNA]</scope>
    <source>
        <strain evidence="3">ATCC BAA-308 / W83</strain>
    </source>
</reference>
<dbReference type="GO" id="GO:0005524">
    <property type="term" value="F:ATP binding"/>
    <property type="evidence" value="ECO:0007669"/>
    <property type="project" value="InterPro"/>
</dbReference>
<evidence type="ECO:0000313" key="3">
    <source>
        <dbReference type="Proteomes" id="UP000000588"/>
    </source>
</evidence>
<dbReference type="SUPFAM" id="SSF52540">
    <property type="entry name" value="P-loop containing nucleoside triphosphate hydrolases"/>
    <property type="match status" value="1"/>
</dbReference>
<name>F5HCM5_PORGI</name>
<dbReference type="InterPro" id="IPR051396">
    <property type="entry name" value="Bact_Antivir_Def_Nuclease"/>
</dbReference>
<dbReference type="AlphaFoldDB" id="F5HCM5"/>
<dbReference type="InterPro" id="IPR027417">
    <property type="entry name" value="P-loop_NTPase"/>
</dbReference>
<feature type="domain" description="ATPase AAA-type core" evidence="1">
    <location>
        <begin position="24"/>
        <end position="336"/>
    </location>
</feature>
<accession>F5HCM5</accession>
<keyword evidence="3" id="KW-1185">Reference proteome</keyword>
<sequence length="445" mass="50999">MISRIHIEEFRDIGDLELFFLPGVNLLIGDNGSGKTSVLKACQYVLGTFFCGFKMDHTPTWTQLTPEAKDFRRRVSSDGDELMKHPIKFNFDLRYEENGQNPIELTDQILTKRNTLGRALTTTFQDHQDYTKGLLEGYATDEGRYRPLPVFVFYSVEDIHTKRKVSHSLFQKYRHMASFGYYHALTENAFLDFWIKRMLILREEEQAGNHELAVVRGALLSALGTDGAGVLQDLSIRINKKAVYWKLLDGREISSEHLPDGLRRVISIVVDLAFRCALLNQTLYQSDSALKSEGTVLIDEIDLHLHPRLQASILKGLRKAFPRLQFIITSHAPMVMSSVDADDKYNIVYKMSYNQEMSQYEALKQSTYGLDVSTIMRMILGLAPRDKQVDERLTHLFDLIDLEKYSEATIALQSLQDQFDDSLPELSKASVMLHFLSSEQNEENH</sequence>
<dbReference type="Proteomes" id="UP000000588">
    <property type="component" value="Chromosome"/>
</dbReference>
<gene>
    <name evidence="2" type="primary">pgaA</name>
    <name evidence="2" type="ordered locus">PG_0742</name>
</gene>
<dbReference type="SMR" id="F5HCM5"/>
<proteinExistence type="predicted"/>
<dbReference type="STRING" id="242619.PG_0742"/>
<dbReference type="InterPro" id="IPR003959">
    <property type="entry name" value="ATPase_AAA_core"/>
</dbReference>
<evidence type="ECO:0000313" key="2">
    <source>
        <dbReference type="EMBL" id="AAQ65911.1"/>
    </source>
</evidence>
<organism evidence="2 3">
    <name type="scientific">Porphyromonas gingivalis (strain ATCC BAA-308 / W83)</name>
    <dbReference type="NCBI Taxonomy" id="242619"/>
    <lineage>
        <taxon>Bacteria</taxon>
        <taxon>Pseudomonadati</taxon>
        <taxon>Bacteroidota</taxon>
        <taxon>Bacteroidia</taxon>
        <taxon>Bacteroidales</taxon>
        <taxon>Porphyromonadaceae</taxon>
        <taxon>Porphyromonas</taxon>
    </lineage>
</organism>
<dbReference type="GO" id="GO:0016887">
    <property type="term" value="F:ATP hydrolysis activity"/>
    <property type="evidence" value="ECO:0007669"/>
    <property type="project" value="InterPro"/>
</dbReference>
<dbReference type="HOGENOM" id="CLU_033429_1_0_10"/>
<dbReference type="PANTHER" id="PTHR43581">
    <property type="entry name" value="ATP/GTP PHOSPHATASE"/>
    <property type="match status" value="1"/>
</dbReference>
<dbReference type="EMBL" id="AE015924">
    <property type="protein sequence ID" value="AAQ65911.1"/>
    <property type="molecule type" value="Genomic_DNA"/>
</dbReference>
<dbReference type="PANTHER" id="PTHR43581:SF4">
    <property type="entry name" value="ATP_GTP PHOSPHATASE"/>
    <property type="match status" value="1"/>
</dbReference>
<dbReference type="RefSeq" id="WP_005873592.1">
    <property type="nucleotide sequence ID" value="NC_002950.2"/>
</dbReference>
<dbReference type="EnsemblBacteria" id="AAQ65911">
    <property type="protein sequence ID" value="AAQ65911"/>
    <property type="gene ID" value="PG_0742"/>
</dbReference>
<evidence type="ECO:0000259" key="1">
    <source>
        <dbReference type="Pfam" id="PF13304"/>
    </source>
</evidence>
<protein>
    <submittedName>
        <fullName evidence="2">Antigen PgaA</fullName>
    </submittedName>
</protein>
<dbReference type="Gene3D" id="3.40.50.300">
    <property type="entry name" value="P-loop containing nucleotide triphosphate hydrolases"/>
    <property type="match status" value="2"/>
</dbReference>
<dbReference type="Pfam" id="PF13304">
    <property type="entry name" value="AAA_21"/>
    <property type="match status" value="1"/>
</dbReference>
<dbReference type="KEGG" id="pgi:PG_0742"/>